<dbReference type="InterPro" id="IPR029057">
    <property type="entry name" value="PRTase-like"/>
</dbReference>
<proteinExistence type="inferred from homology"/>
<dbReference type="RefSeq" id="WP_045921333.1">
    <property type="nucleotide sequence ID" value="NZ_KQ033865.1"/>
</dbReference>
<feature type="domain" description="Phosphoribosyltransferase" evidence="2">
    <location>
        <begin position="145"/>
        <end position="227"/>
    </location>
</feature>
<evidence type="ECO:0000313" key="4">
    <source>
        <dbReference type="Proteomes" id="UP000033652"/>
    </source>
</evidence>
<comment type="caution">
    <text evidence="3">The sequence shown here is derived from an EMBL/GenBank/DDBJ whole genome shotgun (WGS) entry which is preliminary data.</text>
</comment>
<evidence type="ECO:0000313" key="3">
    <source>
        <dbReference type="EMBL" id="KJY53428.1"/>
    </source>
</evidence>
<dbReference type="InterPro" id="IPR051910">
    <property type="entry name" value="ComF/GntX_DNA_util-trans"/>
</dbReference>
<dbReference type="Gene3D" id="3.40.50.2020">
    <property type="match status" value="1"/>
</dbReference>
<protein>
    <recommendedName>
        <fullName evidence="2">Phosphoribosyltransferase domain-containing protein</fullName>
    </recommendedName>
</protein>
<sequence>MRLSRAATRGSSLTKRVIGELTGLLLPRGCAGCDRPDALLCPDCARLLTRPVFSEAPSYALGRALACGAYRGPVRRAILAWKDHDDRALDRPLGHAISLLTGRLLAGGRFRAGLPSGTNGTPILVVPAPSTPRSLRRRGRAHLNPVAAAVARTLMDAGFPSVSTPVLTMHDIRGKSVGAGGRSERASRVSGRIVVRDASSVAGHPILVIDDIVTTGSTIRQCARALTLAGGFPLTCLTLAATDQG</sequence>
<dbReference type="PANTHER" id="PTHR47505">
    <property type="entry name" value="DNA UTILIZATION PROTEIN YHGH"/>
    <property type="match status" value="1"/>
</dbReference>
<dbReference type="PANTHER" id="PTHR47505:SF1">
    <property type="entry name" value="DNA UTILIZATION PROTEIN YHGH"/>
    <property type="match status" value="1"/>
</dbReference>
<name>A0ABD4AF86_9BIFI</name>
<comment type="similarity">
    <text evidence="1">Belongs to the ComF/GntX family.</text>
</comment>
<organism evidence="3 4">
    <name type="scientific">Bifidobacterium coryneforme</name>
    <dbReference type="NCBI Taxonomy" id="1687"/>
    <lineage>
        <taxon>Bacteria</taxon>
        <taxon>Bacillati</taxon>
        <taxon>Actinomycetota</taxon>
        <taxon>Actinomycetes</taxon>
        <taxon>Bifidobacteriales</taxon>
        <taxon>Bifidobacteriaceae</taxon>
        <taxon>Bifidobacterium</taxon>
    </lineage>
</organism>
<reference evidence="3 4" key="1">
    <citation type="submission" date="2014-12" db="EMBL/GenBank/DDBJ databases">
        <title>Comparative genomics of the lactic acid bacteria isolated from the honey bee gut.</title>
        <authorList>
            <person name="Ellegaard K.M."/>
            <person name="Tamarit D."/>
            <person name="Javelind E."/>
            <person name="Olofsson T."/>
            <person name="Andersson S.G."/>
            <person name="Vasquez A."/>
        </authorList>
    </citation>
    <scope>NUCLEOTIDE SEQUENCE [LARGE SCALE GENOMIC DNA]</scope>
    <source>
        <strain evidence="3 4">Bma6</strain>
    </source>
</reference>
<evidence type="ECO:0000259" key="2">
    <source>
        <dbReference type="Pfam" id="PF00156"/>
    </source>
</evidence>
<dbReference type="Proteomes" id="UP000033652">
    <property type="component" value="Unassembled WGS sequence"/>
</dbReference>
<dbReference type="EMBL" id="JXBX01000009">
    <property type="protein sequence ID" value="KJY53428.1"/>
    <property type="molecule type" value="Genomic_DNA"/>
</dbReference>
<dbReference type="Pfam" id="PF00156">
    <property type="entry name" value="Pribosyltran"/>
    <property type="match status" value="1"/>
</dbReference>
<gene>
    <name evidence="3" type="ORF">JF68_07690</name>
</gene>
<dbReference type="CDD" id="cd06223">
    <property type="entry name" value="PRTases_typeI"/>
    <property type="match status" value="1"/>
</dbReference>
<dbReference type="AlphaFoldDB" id="A0ABD4AF86"/>
<dbReference type="InterPro" id="IPR000836">
    <property type="entry name" value="PRTase_dom"/>
</dbReference>
<dbReference type="SUPFAM" id="SSF53271">
    <property type="entry name" value="PRTase-like"/>
    <property type="match status" value="1"/>
</dbReference>
<accession>A0ABD4AF86</accession>
<evidence type="ECO:0000256" key="1">
    <source>
        <dbReference type="ARBA" id="ARBA00008007"/>
    </source>
</evidence>